<proteinExistence type="predicted"/>
<dbReference type="Gramene" id="KZN11621">
    <property type="protein sequence ID" value="KZN11621"/>
    <property type="gene ID" value="DCAR_004277"/>
</dbReference>
<reference evidence="2" key="2">
    <citation type="submission" date="2022-03" db="EMBL/GenBank/DDBJ databases">
        <title>Draft title - Genomic analysis of global carrot germplasm unveils the trajectory of domestication and the origin of high carotenoid orange carrot.</title>
        <authorList>
            <person name="Iorizzo M."/>
            <person name="Ellison S."/>
            <person name="Senalik D."/>
            <person name="Macko-Podgorni A."/>
            <person name="Grzebelus D."/>
            <person name="Bostan H."/>
            <person name="Rolling W."/>
            <person name="Curaba J."/>
            <person name="Simon P."/>
        </authorList>
    </citation>
    <scope>NUCLEOTIDE SEQUENCE</scope>
    <source>
        <tissue evidence="2">Leaf</tissue>
    </source>
</reference>
<sequence length="223" mass="24335">MSNENNDFGSMPLDMIIEIMKAAVVDGFGNFFNLFKAWAQTKRGSEITHLLELFPVRDLYPARLLGNDSDVACFDKFFTIAERLQNADAIVYKRVHEFLGGVGNLDAHLIELDGLASGGHYLAMMACVALRFSFQKHVSSASIIPCLLQLYGDPHFDSRFESSLIHLQNIKEGVAAGGRGSASNSHATCPILHTGVDGRTKGVANGVCFLCDIFALSKVFMKG</sequence>
<accession>A0A166IYA2</accession>
<evidence type="ECO:0000313" key="2">
    <source>
        <dbReference type="EMBL" id="WOG85408.1"/>
    </source>
</evidence>
<gene>
    <name evidence="1" type="ORF">DCAR_004277</name>
    <name evidence="2" type="ORF">DCAR_0104596</name>
</gene>
<evidence type="ECO:0000313" key="1">
    <source>
        <dbReference type="EMBL" id="KZN11621.1"/>
    </source>
</evidence>
<dbReference type="AlphaFoldDB" id="A0A166IYA2"/>
<keyword evidence="3" id="KW-1185">Reference proteome</keyword>
<organism evidence="1">
    <name type="scientific">Daucus carota subsp. sativus</name>
    <name type="common">Carrot</name>
    <dbReference type="NCBI Taxonomy" id="79200"/>
    <lineage>
        <taxon>Eukaryota</taxon>
        <taxon>Viridiplantae</taxon>
        <taxon>Streptophyta</taxon>
        <taxon>Embryophyta</taxon>
        <taxon>Tracheophyta</taxon>
        <taxon>Spermatophyta</taxon>
        <taxon>Magnoliopsida</taxon>
        <taxon>eudicotyledons</taxon>
        <taxon>Gunneridae</taxon>
        <taxon>Pentapetalae</taxon>
        <taxon>asterids</taxon>
        <taxon>campanulids</taxon>
        <taxon>Apiales</taxon>
        <taxon>Apiaceae</taxon>
        <taxon>Apioideae</taxon>
        <taxon>Scandiceae</taxon>
        <taxon>Daucinae</taxon>
        <taxon>Daucus</taxon>
        <taxon>Daucus sect. Daucus</taxon>
    </lineage>
</organism>
<name>A0A166IYA2_DAUCS</name>
<dbReference type="EMBL" id="CP093343">
    <property type="protein sequence ID" value="WOG85408.1"/>
    <property type="molecule type" value="Genomic_DNA"/>
</dbReference>
<dbReference type="EMBL" id="LNRQ01000001">
    <property type="protein sequence ID" value="KZN11621.1"/>
    <property type="molecule type" value="Genomic_DNA"/>
</dbReference>
<protein>
    <submittedName>
        <fullName evidence="1">Uncharacterized protein</fullName>
    </submittedName>
</protein>
<evidence type="ECO:0000313" key="3">
    <source>
        <dbReference type="Proteomes" id="UP000077755"/>
    </source>
</evidence>
<reference evidence="1" key="1">
    <citation type="journal article" date="2016" name="Nat. Genet.">
        <title>A high-quality carrot genome assembly provides new insights into carotenoid accumulation and asterid genome evolution.</title>
        <authorList>
            <person name="Iorizzo M."/>
            <person name="Ellison S."/>
            <person name="Senalik D."/>
            <person name="Zeng P."/>
            <person name="Satapoomin P."/>
            <person name="Huang J."/>
            <person name="Bowman M."/>
            <person name="Iovene M."/>
            <person name="Sanseverino W."/>
            <person name="Cavagnaro P."/>
            <person name="Yildiz M."/>
            <person name="Macko-Podgorni A."/>
            <person name="Moranska E."/>
            <person name="Grzebelus E."/>
            <person name="Grzebelus D."/>
            <person name="Ashrafi H."/>
            <person name="Zheng Z."/>
            <person name="Cheng S."/>
            <person name="Spooner D."/>
            <person name="Van Deynze A."/>
            <person name="Simon P."/>
        </authorList>
    </citation>
    <scope>NUCLEOTIDE SEQUENCE [LARGE SCALE GENOMIC DNA]</scope>
    <source>
        <tissue evidence="1">Leaf</tissue>
    </source>
</reference>
<dbReference type="Proteomes" id="UP000077755">
    <property type="component" value="Chromosome 1"/>
</dbReference>